<gene>
    <name evidence="1" type="ORF">AVEN_100919_1</name>
</gene>
<protein>
    <recommendedName>
        <fullName evidence="3">Histone-lysine N-methyltransferase SETMAR</fullName>
    </recommendedName>
</protein>
<dbReference type="AlphaFoldDB" id="A0A4Y2AXT9"/>
<dbReference type="PANTHER" id="PTHR46060">
    <property type="entry name" value="MARINER MOS1 TRANSPOSASE-LIKE PROTEIN"/>
    <property type="match status" value="1"/>
</dbReference>
<dbReference type="Gene3D" id="3.30.420.10">
    <property type="entry name" value="Ribonuclease H-like superfamily/Ribonuclease H"/>
    <property type="match status" value="1"/>
</dbReference>
<dbReference type="InterPro" id="IPR036397">
    <property type="entry name" value="RNaseH_sf"/>
</dbReference>
<accession>A0A4Y2AXT9</accession>
<organism evidence="1 2">
    <name type="scientific">Araneus ventricosus</name>
    <name type="common">Orbweaver spider</name>
    <name type="synonym">Epeira ventricosa</name>
    <dbReference type="NCBI Taxonomy" id="182803"/>
    <lineage>
        <taxon>Eukaryota</taxon>
        <taxon>Metazoa</taxon>
        <taxon>Ecdysozoa</taxon>
        <taxon>Arthropoda</taxon>
        <taxon>Chelicerata</taxon>
        <taxon>Arachnida</taxon>
        <taxon>Araneae</taxon>
        <taxon>Araneomorphae</taxon>
        <taxon>Entelegynae</taxon>
        <taxon>Araneoidea</taxon>
        <taxon>Araneidae</taxon>
        <taxon>Araneus</taxon>
    </lineage>
</organism>
<evidence type="ECO:0000313" key="2">
    <source>
        <dbReference type="Proteomes" id="UP000499080"/>
    </source>
</evidence>
<dbReference type="GO" id="GO:0003676">
    <property type="term" value="F:nucleic acid binding"/>
    <property type="evidence" value="ECO:0007669"/>
    <property type="project" value="InterPro"/>
</dbReference>
<evidence type="ECO:0008006" key="3">
    <source>
        <dbReference type="Google" id="ProtNLM"/>
    </source>
</evidence>
<reference evidence="1 2" key="1">
    <citation type="journal article" date="2019" name="Sci. Rep.">
        <title>Orb-weaving spider Araneus ventricosus genome elucidates the spidroin gene catalogue.</title>
        <authorList>
            <person name="Kono N."/>
            <person name="Nakamura H."/>
            <person name="Ohtoshi R."/>
            <person name="Moran D.A.P."/>
            <person name="Shinohara A."/>
            <person name="Yoshida Y."/>
            <person name="Fujiwara M."/>
            <person name="Mori M."/>
            <person name="Tomita M."/>
            <person name="Arakawa K."/>
        </authorList>
    </citation>
    <scope>NUCLEOTIDE SEQUENCE [LARGE SCALE GENOMIC DNA]</scope>
</reference>
<evidence type="ECO:0000313" key="1">
    <source>
        <dbReference type="EMBL" id="GBL84069.1"/>
    </source>
</evidence>
<dbReference type="PANTHER" id="PTHR46060:SF3">
    <property type="entry name" value="PROTEIN GVQW3"/>
    <property type="match status" value="1"/>
</dbReference>
<comment type="caution">
    <text evidence="1">The sequence shown here is derived from an EMBL/GenBank/DDBJ whole genome shotgun (WGS) entry which is preliminary data.</text>
</comment>
<dbReference type="Proteomes" id="UP000499080">
    <property type="component" value="Unassembled WGS sequence"/>
</dbReference>
<sequence length="100" mass="11317">MSAEGTHADCKNGNKLRGLLFLDDNARRHSARETKEHIRRLKRGKIVSPGLQPDLAPSDFHLSPALKSALSGCHFRRNEEVRQSVKNFLLSIFTRMAHLN</sequence>
<dbReference type="EMBL" id="BGPR01000035">
    <property type="protein sequence ID" value="GBL84069.1"/>
    <property type="molecule type" value="Genomic_DNA"/>
</dbReference>
<dbReference type="InterPro" id="IPR052709">
    <property type="entry name" value="Transposase-MT_Hybrid"/>
</dbReference>
<keyword evidence="2" id="KW-1185">Reference proteome</keyword>
<name>A0A4Y2AXT9_ARAVE</name>
<proteinExistence type="predicted"/>